<dbReference type="PANTHER" id="PTHR37984:SF5">
    <property type="entry name" value="PROTEIN NYNRIN-LIKE"/>
    <property type="match status" value="1"/>
</dbReference>
<dbReference type="AlphaFoldDB" id="A0A1W5DBM6"/>
<accession>A0A1W5DBM6</accession>
<evidence type="ECO:0000313" key="3">
    <source>
        <dbReference type="EMBL" id="SLM40537.1"/>
    </source>
</evidence>
<dbReference type="InterPro" id="IPR043502">
    <property type="entry name" value="DNA/RNA_pol_sf"/>
</dbReference>
<dbReference type="EMBL" id="FWEW01003728">
    <property type="protein sequence ID" value="SLM40537.1"/>
    <property type="molecule type" value="Genomic_DNA"/>
</dbReference>
<dbReference type="InterPro" id="IPR041577">
    <property type="entry name" value="RT_RNaseH_2"/>
</dbReference>
<sequence length="213" mass="24818">MDPQKAQAVVDWETPTCVKDIQAFIGFANFYQRFVQAFSKVVAPLIALVQKDVLFQWTEDCQKAYDLLKKWFTTAPILAHFDPTKEIIVETHASDWVSAGILSQYSVNNILRPVAFFSKKRSAQEVNYKIYDKELLAIIRAFEEWQPELEGSAFPIKVITDYQNLEYFMSAKQLFRRQARWSEFLSRFNFKIVYRPGKQGAKPDALTRQSRDP</sequence>
<evidence type="ECO:0000256" key="1">
    <source>
        <dbReference type="ARBA" id="ARBA00023268"/>
    </source>
</evidence>
<evidence type="ECO:0000259" key="2">
    <source>
        <dbReference type="Pfam" id="PF17919"/>
    </source>
</evidence>
<dbReference type="InterPro" id="IPR043128">
    <property type="entry name" value="Rev_trsase/Diguanyl_cyclase"/>
</dbReference>
<dbReference type="PANTHER" id="PTHR37984">
    <property type="entry name" value="PROTEIN CBG26694"/>
    <property type="match status" value="1"/>
</dbReference>
<reference evidence="4" key="1">
    <citation type="submission" date="2017-03" db="EMBL/GenBank/DDBJ databases">
        <authorList>
            <person name="Sharma R."/>
            <person name="Thines M."/>
        </authorList>
    </citation>
    <scope>NUCLEOTIDE SEQUENCE [LARGE SCALE GENOMIC DNA]</scope>
</reference>
<dbReference type="Pfam" id="PF17919">
    <property type="entry name" value="RT_RNaseH_2"/>
    <property type="match status" value="1"/>
</dbReference>
<proteinExistence type="predicted"/>
<dbReference type="FunFam" id="3.30.70.270:FF:000063">
    <property type="entry name" value="Zinc knuckle domaincontaining protein"/>
    <property type="match status" value="1"/>
</dbReference>
<feature type="domain" description="Reverse transcriptase/retrotransposon-derived protein RNase H-like" evidence="2">
    <location>
        <begin position="57"/>
        <end position="155"/>
    </location>
</feature>
<name>A0A1W5DBM6_9LECA</name>
<dbReference type="SUPFAM" id="SSF56672">
    <property type="entry name" value="DNA/RNA polymerases"/>
    <property type="match status" value="1"/>
</dbReference>
<dbReference type="Gene3D" id="3.30.70.270">
    <property type="match status" value="1"/>
</dbReference>
<dbReference type="InterPro" id="IPR050951">
    <property type="entry name" value="Retrovirus_Pol_polyprotein"/>
</dbReference>
<organism evidence="3 4">
    <name type="scientific">Lasallia pustulata</name>
    <dbReference type="NCBI Taxonomy" id="136370"/>
    <lineage>
        <taxon>Eukaryota</taxon>
        <taxon>Fungi</taxon>
        <taxon>Dikarya</taxon>
        <taxon>Ascomycota</taxon>
        <taxon>Pezizomycotina</taxon>
        <taxon>Lecanoromycetes</taxon>
        <taxon>OSLEUM clade</taxon>
        <taxon>Umbilicariomycetidae</taxon>
        <taxon>Umbilicariales</taxon>
        <taxon>Umbilicariaceae</taxon>
        <taxon>Lasallia</taxon>
    </lineage>
</organism>
<protein>
    <submittedName>
        <fullName evidence="3">Retrotransposon nucleocapsid protein</fullName>
    </submittedName>
</protein>
<dbReference type="GO" id="GO:0003824">
    <property type="term" value="F:catalytic activity"/>
    <property type="evidence" value="ECO:0007669"/>
    <property type="project" value="UniProtKB-KW"/>
</dbReference>
<keyword evidence="4" id="KW-1185">Reference proteome</keyword>
<keyword evidence="1" id="KW-0511">Multifunctional enzyme</keyword>
<evidence type="ECO:0000313" key="4">
    <source>
        <dbReference type="Proteomes" id="UP000192927"/>
    </source>
</evidence>
<dbReference type="CDD" id="cd09274">
    <property type="entry name" value="RNase_HI_RT_Ty3"/>
    <property type="match status" value="1"/>
</dbReference>
<dbReference type="Proteomes" id="UP000192927">
    <property type="component" value="Unassembled WGS sequence"/>
</dbReference>